<evidence type="ECO:0000256" key="5">
    <source>
        <dbReference type="ARBA" id="ARBA00022989"/>
    </source>
</evidence>
<feature type="transmembrane region" description="Helical" evidence="7">
    <location>
        <begin position="361"/>
        <end position="381"/>
    </location>
</feature>
<accession>M7MZW1</accession>
<sequence length="423" mass="43328">MAQPIRASEAGPSDLTPTPAIYTADRRGFFIAAVGLALLAAHSGAPSPLFPLYAEQWGLTPLAISTVFAAYILGLITTLLTAGGLSDHIGRRPVAMAALFVAAASMAVLALADGFGDLVAARVLQGVASGLGFGTLGAALLDYSPAWKHARVAMINGALPPASLGLGALLSGVLVEFSSHPFQVPYIVVFIPLLLACAAAAFLKEKHPRRAGMLRSLVPALMIPREVRDRFFTAVGALCASWALVGLYLGIGPNVSKTLLNIASPSLGALAIFALTGTGALTGLLSFRIKSEKVMATGAVALILGVAAIAAAVAMESTWIFFAASIIGGIGFGAGFQGGLRSVLELLPARQRGGTLSSVYLVSYLAFGIPTLVAGLLIPNFGLQNVVYGYAALVVTLSLVALALLIGSRAKRIRLVAAAASSR</sequence>
<dbReference type="InterPro" id="IPR005829">
    <property type="entry name" value="Sugar_transporter_CS"/>
</dbReference>
<name>M7MZW1_9MICC</name>
<keyword evidence="10" id="KW-1185">Reference proteome</keyword>
<evidence type="ECO:0000256" key="2">
    <source>
        <dbReference type="ARBA" id="ARBA00022448"/>
    </source>
</evidence>
<dbReference type="GO" id="GO:0005886">
    <property type="term" value="C:plasma membrane"/>
    <property type="evidence" value="ECO:0007669"/>
    <property type="project" value="UniProtKB-SubCell"/>
</dbReference>
<dbReference type="eggNOG" id="COG0477">
    <property type="taxonomic scope" value="Bacteria"/>
</dbReference>
<feature type="transmembrane region" description="Helical" evidence="7">
    <location>
        <begin position="387"/>
        <end position="406"/>
    </location>
</feature>
<evidence type="ECO:0000313" key="10">
    <source>
        <dbReference type="Proteomes" id="UP000012015"/>
    </source>
</evidence>
<dbReference type="RefSeq" id="WP_007269710.1">
    <property type="nucleotide sequence ID" value="NZ_AOCK01000001.1"/>
</dbReference>
<evidence type="ECO:0000256" key="4">
    <source>
        <dbReference type="ARBA" id="ARBA00022692"/>
    </source>
</evidence>
<dbReference type="EMBL" id="AOCK01000001">
    <property type="protein sequence ID" value="EMR00496.1"/>
    <property type="molecule type" value="Genomic_DNA"/>
</dbReference>
<feature type="transmembrane region" description="Helical" evidence="7">
    <location>
        <begin position="263"/>
        <end position="287"/>
    </location>
</feature>
<comment type="caution">
    <text evidence="9">The sequence shown here is derived from an EMBL/GenBank/DDBJ whole genome shotgun (WGS) entry which is preliminary data.</text>
</comment>
<dbReference type="Proteomes" id="UP000012015">
    <property type="component" value="Unassembled WGS sequence"/>
</dbReference>
<gene>
    <name evidence="9" type="ORF">ADIAG_00503</name>
</gene>
<keyword evidence="2" id="KW-0813">Transport</keyword>
<keyword evidence="5 7" id="KW-1133">Transmembrane helix</keyword>
<dbReference type="PANTHER" id="PTHR23517:SF13">
    <property type="entry name" value="MAJOR FACILITATOR SUPERFAMILY MFS_1"/>
    <property type="match status" value="1"/>
</dbReference>
<dbReference type="InterPro" id="IPR050171">
    <property type="entry name" value="MFS_Transporters"/>
</dbReference>
<dbReference type="PROSITE" id="PS50850">
    <property type="entry name" value="MFS"/>
    <property type="match status" value="1"/>
</dbReference>
<dbReference type="PATRIC" id="fig|1276920.7.peg.506"/>
<organism evidence="9 10">
    <name type="scientific">Paeniglutamicibacter gangotriensis Lz1y</name>
    <dbReference type="NCBI Taxonomy" id="1276920"/>
    <lineage>
        <taxon>Bacteria</taxon>
        <taxon>Bacillati</taxon>
        <taxon>Actinomycetota</taxon>
        <taxon>Actinomycetes</taxon>
        <taxon>Micrococcales</taxon>
        <taxon>Micrococcaceae</taxon>
        <taxon>Paeniglutamicibacter</taxon>
    </lineage>
</organism>
<proteinExistence type="predicted"/>
<dbReference type="PANTHER" id="PTHR23517">
    <property type="entry name" value="RESISTANCE PROTEIN MDTM, PUTATIVE-RELATED-RELATED"/>
    <property type="match status" value="1"/>
</dbReference>
<feature type="transmembrane region" description="Helical" evidence="7">
    <location>
        <begin position="118"/>
        <end position="141"/>
    </location>
</feature>
<dbReference type="InterPro" id="IPR011701">
    <property type="entry name" value="MFS"/>
</dbReference>
<evidence type="ECO:0000256" key="6">
    <source>
        <dbReference type="ARBA" id="ARBA00023136"/>
    </source>
</evidence>
<feature type="transmembrane region" description="Helical" evidence="7">
    <location>
        <begin position="319"/>
        <end position="340"/>
    </location>
</feature>
<keyword evidence="4 7" id="KW-0812">Transmembrane</keyword>
<dbReference type="AlphaFoldDB" id="M7MZW1"/>
<feature type="transmembrane region" description="Helical" evidence="7">
    <location>
        <begin position="186"/>
        <end position="203"/>
    </location>
</feature>
<keyword evidence="6 7" id="KW-0472">Membrane</keyword>
<evidence type="ECO:0000256" key="7">
    <source>
        <dbReference type="SAM" id="Phobius"/>
    </source>
</evidence>
<feature type="transmembrane region" description="Helical" evidence="7">
    <location>
        <begin position="231"/>
        <end position="251"/>
    </location>
</feature>
<dbReference type="InterPro" id="IPR020846">
    <property type="entry name" value="MFS_dom"/>
</dbReference>
<dbReference type="PROSITE" id="PS00216">
    <property type="entry name" value="SUGAR_TRANSPORT_1"/>
    <property type="match status" value="1"/>
</dbReference>
<evidence type="ECO:0000256" key="1">
    <source>
        <dbReference type="ARBA" id="ARBA00004651"/>
    </source>
</evidence>
<keyword evidence="3" id="KW-1003">Cell membrane</keyword>
<feature type="transmembrane region" description="Helical" evidence="7">
    <location>
        <begin position="94"/>
        <end position="112"/>
    </location>
</feature>
<evidence type="ECO:0000259" key="8">
    <source>
        <dbReference type="PROSITE" id="PS50850"/>
    </source>
</evidence>
<reference evidence="9 10" key="1">
    <citation type="journal article" date="2013" name="Genome Announc.">
        <title>Draft Genome Sequence of Arthrobacter gangotriensis Strain Lz1yT, Isolated from a Penguin Rookery Soil Sample Collected in Antarctica, near the Indian Station Dakshin Gangotri.</title>
        <authorList>
            <person name="Shivaji S."/>
            <person name="Ara S."/>
            <person name="Bandi S."/>
            <person name="Singh A."/>
            <person name="Kumar Pinnaka A."/>
        </authorList>
    </citation>
    <scope>NUCLEOTIDE SEQUENCE [LARGE SCALE GENOMIC DNA]</scope>
    <source>
        <strain evidence="9 10">Lz1y</strain>
    </source>
</reference>
<dbReference type="InterPro" id="IPR036259">
    <property type="entry name" value="MFS_trans_sf"/>
</dbReference>
<dbReference type="Pfam" id="PF07690">
    <property type="entry name" value="MFS_1"/>
    <property type="match status" value="1"/>
</dbReference>
<feature type="transmembrane region" description="Helical" evidence="7">
    <location>
        <begin position="153"/>
        <end position="174"/>
    </location>
</feature>
<evidence type="ECO:0000256" key="3">
    <source>
        <dbReference type="ARBA" id="ARBA00022475"/>
    </source>
</evidence>
<dbReference type="Gene3D" id="1.20.1250.20">
    <property type="entry name" value="MFS general substrate transporter like domains"/>
    <property type="match status" value="1"/>
</dbReference>
<comment type="subcellular location">
    <subcellularLocation>
        <location evidence="1">Cell membrane</location>
        <topology evidence="1">Multi-pass membrane protein</topology>
    </subcellularLocation>
</comment>
<feature type="transmembrane region" description="Helical" evidence="7">
    <location>
        <begin position="294"/>
        <end position="313"/>
    </location>
</feature>
<protein>
    <submittedName>
        <fullName evidence="9">Major facilitator superfamily transporter</fullName>
    </submittedName>
</protein>
<evidence type="ECO:0000313" key="9">
    <source>
        <dbReference type="EMBL" id="EMR00496.1"/>
    </source>
</evidence>
<feature type="transmembrane region" description="Helical" evidence="7">
    <location>
        <begin position="62"/>
        <end position="82"/>
    </location>
</feature>
<dbReference type="GO" id="GO:0022857">
    <property type="term" value="F:transmembrane transporter activity"/>
    <property type="evidence" value="ECO:0007669"/>
    <property type="project" value="InterPro"/>
</dbReference>
<feature type="transmembrane region" description="Helical" evidence="7">
    <location>
        <begin position="29"/>
        <end position="50"/>
    </location>
</feature>
<dbReference type="SUPFAM" id="SSF103473">
    <property type="entry name" value="MFS general substrate transporter"/>
    <property type="match status" value="1"/>
</dbReference>
<feature type="domain" description="Major facilitator superfamily (MFS) profile" evidence="8">
    <location>
        <begin position="21"/>
        <end position="409"/>
    </location>
</feature>